<dbReference type="InterPro" id="IPR005481">
    <property type="entry name" value="BC-like_N"/>
</dbReference>
<evidence type="ECO:0000256" key="3">
    <source>
        <dbReference type="ARBA" id="ARBA00022801"/>
    </source>
</evidence>
<dbReference type="InterPro" id="IPR029000">
    <property type="entry name" value="Cyclophilin-like_dom_sf"/>
</dbReference>
<keyword evidence="4" id="KW-0067">ATP-binding</keyword>
<dbReference type="InterPro" id="IPR003833">
    <property type="entry name" value="CT_C_D"/>
</dbReference>
<dbReference type="InterPro" id="IPR011764">
    <property type="entry name" value="Biotin_carboxylation_dom"/>
</dbReference>
<dbReference type="GO" id="GO:0005524">
    <property type="term" value="F:ATP binding"/>
    <property type="evidence" value="ECO:0007669"/>
    <property type="project" value="UniProtKB-KW"/>
</dbReference>
<dbReference type="Gene3D" id="2.40.100.10">
    <property type="entry name" value="Cyclophilin-like"/>
    <property type="match status" value="1"/>
</dbReference>
<evidence type="ECO:0000256" key="4">
    <source>
        <dbReference type="ARBA" id="ARBA00022840"/>
    </source>
</evidence>
<dbReference type="PANTHER" id="PTHR43309">
    <property type="entry name" value="5-OXOPROLINASE SUBUNIT C"/>
    <property type="match status" value="1"/>
</dbReference>
<gene>
    <name evidence="6" type="ORF">EJ04DRAFT_579982</name>
</gene>
<dbReference type="PROSITE" id="PS50979">
    <property type="entry name" value="BC"/>
    <property type="match status" value="1"/>
</dbReference>
<comment type="caution">
    <text evidence="6">The sequence shown here is derived from an EMBL/GenBank/DDBJ whole genome shotgun (WGS) entry which is preliminary data.</text>
</comment>
<keyword evidence="1" id="KW-0436">Ligase</keyword>
<dbReference type="InterPro" id="IPR016185">
    <property type="entry name" value="PreATP-grasp_dom_sf"/>
</dbReference>
<dbReference type="EMBL" id="ML996221">
    <property type="protein sequence ID" value="KAF2730290.1"/>
    <property type="molecule type" value="Genomic_DNA"/>
</dbReference>
<dbReference type="InterPro" id="IPR003778">
    <property type="entry name" value="CT_A_B"/>
</dbReference>
<dbReference type="GO" id="GO:0016787">
    <property type="term" value="F:hydrolase activity"/>
    <property type="evidence" value="ECO:0007669"/>
    <property type="project" value="UniProtKB-KW"/>
</dbReference>
<evidence type="ECO:0000313" key="6">
    <source>
        <dbReference type="EMBL" id="KAF2730290.1"/>
    </source>
</evidence>
<dbReference type="AlphaFoldDB" id="A0A9P4UZJ7"/>
<dbReference type="OrthoDB" id="196847at2759"/>
<reference evidence="6" key="1">
    <citation type="journal article" date="2020" name="Stud. Mycol.">
        <title>101 Dothideomycetes genomes: a test case for predicting lifestyles and emergence of pathogens.</title>
        <authorList>
            <person name="Haridas S."/>
            <person name="Albert R."/>
            <person name="Binder M."/>
            <person name="Bloem J."/>
            <person name="Labutti K."/>
            <person name="Salamov A."/>
            <person name="Andreopoulos B."/>
            <person name="Baker S."/>
            <person name="Barry K."/>
            <person name="Bills G."/>
            <person name="Bluhm B."/>
            <person name="Cannon C."/>
            <person name="Castanera R."/>
            <person name="Culley D."/>
            <person name="Daum C."/>
            <person name="Ezra D."/>
            <person name="Gonzalez J."/>
            <person name="Henrissat B."/>
            <person name="Kuo A."/>
            <person name="Liang C."/>
            <person name="Lipzen A."/>
            <person name="Lutzoni F."/>
            <person name="Magnuson J."/>
            <person name="Mondo S."/>
            <person name="Nolan M."/>
            <person name="Ohm R."/>
            <person name="Pangilinan J."/>
            <person name="Park H.-J."/>
            <person name="Ramirez L."/>
            <person name="Alfaro M."/>
            <person name="Sun H."/>
            <person name="Tritt A."/>
            <person name="Yoshinaga Y."/>
            <person name="Zwiers L.-H."/>
            <person name="Turgeon B."/>
            <person name="Goodwin S."/>
            <person name="Spatafora J."/>
            <person name="Crous P."/>
            <person name="Grigoriev I."/>
        </authorList>
    </citation>
    <scope>NUCLEOTIDE SEQUENCE</scope>
    <source>
        <strain evidence="6">CBS 125425</strain>
    </source>
</reference>
<keyword evidence="7" id="KW-1185">Reference proteome</keyword>
<keyword evidence="3" id="KW-0378">Hydrolase</keyword>
<dbReference type="Gene3D" id="3.30.1360.40">
    <property type="match status" value="1"/>
</dbReference>
<dbReference type="Gene3D" id="3.30.470.20">
    <property type="entry name" value="ATP-grasp fold, B domain"/>
    <property type="match status" value="1"/>
</dbReference>
<evidence type="ECO:0000259" key="5">
    <source>
        <dbReference type="PROSITE" id="PS50979"/>
    </source>
</evidence>
<accession>A0A9P4UZJ7</accession>
<dbReference type="InterPro" id="IPR052708">
    <property type="entry name" value="PxpC"/>
</dbReference>
<evidence type="ECO:0000256" key="2">
    <source>
        <dbReference type="ARBA" id="ARBA00022741"/>
    </source>
</evidence>
<dbReference type="SUPFAM" id="SSF52440">
    <property type="entry name" value="PreATP-grasp domain"/>
    <property type="match status" value="1"/>
</dbReference>
<sequence>MDLLKTLLIANRGDIAVRICRTAKTLNIRTIAVYSEADAASQHVRDADEAVVLPGPDETAYSDGEAIIKIAKAHNADAIIPGYGFLSESVDFARLVSEAGMVCVTTTSFLNSFKYTPHAIDVLSADAHTFVQHLPARPTAGKGMPHSGPMDPLAFQMANLLVGNPRGKEGLEMTLSGPELCFTGPAIVALCGAPMETCLDGGEFPMWTKMKIGAGQKLKIGKTTGGGCRSYLAVYGGFPRVAEDSGSKSTSTPEAIGGYQGRALAAGDVLQTVAELPDELHAASLPEMLRPTYNSHWEIKAMVGPHDEGYFLPEDIDMIYATKWKVSHDASRSGIHLVGPAPKWARKDGGEHPSKVPEYAYPRGTLTWSGDEPCILPVDAPSSGGFVSSTTAIRAEWWKVGQMREGDTVQYVRVGLQDALKKRRAVATFLHGVERGVQYGEWGNVERIQGCHIEFHEDDIGSAVIWEKGGEGHGPRVRYRQAGDEYLVVEYGDEEGNGKQRGRVKALEKALRDTGTPGVVRDGIVDAVGCDTTLLLFYDGEKLPRRELVEHLQMLETWLGDEDEG</sequence>
<dbReference type="SMART" id="SM00797">
    <property type="entry name" value="AHS2"/>
    <property type="match status" value="1"/>
</dbReference>
<dbReference type="Pfam" id="PF00289">
    <property type="entry name" value="Biotin_carb_N"/>
    <property type="match status" value="1"/>
</dbReference>
<keyword evidence="2" id="KW-0547">Nucleotide-binding</keyword>
<dbReference type="SUPFAM" id="SSF160467">
    <property type="entry name" value="PH0987 N-terminal domain-like"/>
    <property type="match status" value="1"/>
</dbReference>
<dbReference type="SUPFAM" id="SSF50891">
    <property type="entry name" value="Cyclophilin-like"/>
    <property type="match status" value="1"/>
</dbReference>
<evidence type="ECO:0000256" key="1">
    <source>
        <dbReference type="ARBA" id="ARBA00022598"/>
    </source>
</evidence>
<organism evidence="6 7">
    <name type="scientific">Polyplosphaeria fusca</name>
    <dbReference type="NCBI Taxonomy" id="682080"/>
    <lineage>
        <taxon>Eukaryota</taxon>
        <taxon>Fungi</taxon>
        <taxon>Dikarya</taxon>
        <taxon>Ascomycota</taxon>
        <taxon>Pezizomycotina</taxon>
        <taxon>Dothideomycetes</taxon>
        <taxon>Pleosporomycetidae</taxon>
        <taxon>Pleosporales</taxon>
        <taxon>Tetraplosphaeriaceae</taxon>
        <taxon>Polyplosphaeria</taxon>
    </lineage>
</organism>
<evidence type="ECO:0000313" key="7">
    <source>
        <dbReference type="Proteomes" id="UP000799444"/>
    </source>
</evidence>
<proteinExistence type="predicted"/>
<protein>
    <submittedName>
        <fullName evidence="6">AHS2-domain-containing protein</fullName>
    </submittedName>
</protein>
<dbReference type="GO" id="GO:0016874">
    <property type="term" value="F:ligase activity"/>
    <property type="evidence" value="ECO:0007669"/>
    <property type="project" value="UniProtKB-KW"/>
</dbReference>
<dbReference type="PANTHER" id="PTHR43309:SF3">
    <property type="entry name" value="5-OXOPROLINASE SUBUNIT C"/>
    <property type="match status" value="1"/>
</dbReference>
<dbReference type="Pfam" id="PF02626">
    <property type="entry name" value="CT_A_B"/>
    <property type="match status" value="1"/>
</dbReference>
<dbReference type="Pfam" id="PF02682">
    <property type="entry name" value="CT_C_D"/>
    <property type="match status" value="1"/>
</dbReference>
<dbReference type="Proteomes" id="UP000799444">
    <property type="component" value="Unassembled WGS sequence"/>
</dbReference>
<feature type="domain" description="Biotin carboxylation" evidence="5">
    <location>
        <begin position="3"/>
        <end position="565"/>
    </location>
</feature>
<name>A0A9P4UZJ7_9PLEO</name>